<evidence type="ECO:0000256" key="12">
    <source>
        <dbReference type="ARBA" id="ARBA00023136"/>
    </source>
</evidence>
<comment type="caution">
    <text evidence="16">The sequence shown here is derived from an EMBL/GenBank/DDBJ whole genome shotgun (WGS) entry which is preliminary data.</text>
</comment>
<dbReference type="EC" id="2.7.13.3" evidence="3"/>
<comment type="subcellular location">
    <subcellularLocation>
        <location evidence="2">Cell membrane</location>
        <topology evidence="2">Multi-pass membrane protein</topology>
    </subcellularLocation>
</comment>
<evidence type="ECO:0000313" key="16">
    <source>
        <dbReference type="EMBL" id="PNN21754.1"/>
    </source>
</evidence>
<dbReference type="RefSeq" id="WP_037548330.1">
    <property type="nucleotide sequence ID" value="NZ_CAJCGD010000005.1"/>
</dbReference>
<keyword evidence="12 14" id="KW-0472">Membrane</keyword>
<evidence type="ECO:0000256" key="6">
    <source>
        <dbReference type="ARBA" id="ARBA00022692"/>
    </source>
</evidence>
<sequence length="346" mass="40528">MSNLKWFWLFLKTRSNWIFWIVFLHLILLGMAYIDYDISIESIGFIVTLNLGLTAMFLIFTFLKEVKLYQHLYNNKEIEEIKHKDLAEDPFQKEVVNYLYRKLTSQKERVVEQQLHIQSTEQSLTEFVHDIKTPVTAMKLLIDQEEEGTRKKSLLYEWARINELLDKQLYLTRLESKNRDMYFEETSLKRLVIDEIQLTRHISQAKGIGYDLDLETNLDVYTDVKWCRMMIRQILSNSLKYSQGQDIIIHSYTNDGHVALEIKDFGRGISHKDLPRIFERGFTSTANRNETTSSGIGLYLVNSVKDQLGINVQVESTVGQGTTFVLTFPKQNELMARMTQVTTMLP</sequence>
<keyword evidence="11" id="KW-0902">Two-component regulatory system</keyword>
<keyword evidence="4" id="KW-1003">Cell membrane</keyword>
<evidence type="ECO:0000256" key="10">
    <source>
        <dbReference type="ARBA" id="ARBA00022989"/>
    </source>
</evidence>
<evidence type="ECO:0000256" key="2">
    <source>
        <dbReference type="ARBA" id="ARBA00004651"/>
    </source>
</evidence>
<dbReference type="GO" id="GO:0000155">
    <property type="term" value="F:phosphorelay sensor kinase activity"/>
    <property type="evidence" value="ECO:0007669"/>
    <property type="project" value="TreeGrafter"/>
</dbReference>
<evidence type="ECO:0000256" key="1">
    <source>
        <dbReference type="ARBA" id="ARBA00000085"/>
    </source>
</evidence>
<accession>A0A2K0A9Q3</accession>
<dbReference type="PANTHER" id="PTHR45453">
    <property type="entry name" value="PHOSPHATE REGULON SENSOR PROTEIN PHOR"/>
    <property type="match status" value="1"/>
</dbReference>
<name>A0A2K0A9Q3_STAHA</name>
<reference evidence="16 17" key="1">
    <citation type="submission" date="2017-12" db="EMBL/GenBank/DDBJ databases">
        <title>FDA dAtabase for Regulatory Grade micrObial Sequences (FDA-ARGOS): Supporting development and validation of Infectious Disease Dx tests.</title>
        <authorList>
            <person name="Hoffmann M."/>
            <person name="Allard M."/>
            <person name="Evans P."/>
            <person name="Brown E."/>
            <person name="Tallon L."/>
            <person name="Sadzewicz L."/>
            <person name="Sengamalay N."/>
            <person name="Ott S."/>
            <person name="Godinez A."/>
            <person name="Nagaraj S."/>
            <person name="Vavikolanu K."/>
            <person name="Aluvathingal J."/>
            <person name="Nadendla S."/>
            <person name="Sichtig H."/>
        </authorList>
    </citation>
    <scope>NUCLEOTIDE SEQUENCE [LARGE SCALE GENOMIC DNA]</scope>
    <source>
        <strain evidence="16 17">FDAARGOS_148</strain>
    </source>
</reference>
<evidence type="ECO:0000256" key="5">
    <source>
        <dbReference type="ARBA" id="ARBA00022679"/>
    </source>
</evidence>
<dbReference type="GO" id="GO:0005524">
    <property type="term" value="F:ATP binding"/>
    <property type="evidence" value="ECO:0007669"/>
    <property type="project" value="UniProtKB-KW"/>
</dbReference>
<dbReference type="Pfam" id="PF02518">
    <property type="entry name" value="HATPase_c"/>
    <property type="match status" value="1"/>
</dbReference>
<dbReference type="InterPro" id="IPR003594">
    <property type="entry name" value="HATPase_dom"/>
</dbReference>
<evidence type="ECO:0000256" key="9">
    <source>
        <dbReference type="ARBA" id="ARBA00022840"/>
    </source>
</evidence>
<feature type="transmembrane region" description="Helical" evidence="14">
    <location>
        <begin position="17"/>
        <end position="36"/>
    </location>
</feature>
<evidence type="ECO:0000256" key="14">
    <source>
        <dbReference type="SAM" id="Phobius"/>
    </source>
</evidence>
<evidence type="ECO:0000313" key="17">
    <source>
        <dbReference type="Proteomes" id="UP000053523"/>
    </source>
</evidence>
<protein>
    <recommendedName>
        <fullName evidence="3">histidine kinase</fullName>
        <ecNumber evidence="3">2.7.13.3</ecNumber>
    </recommendedName>
    <alternativeName>
        <fullName evidence="13">Glycopeptide resistance-associated protein S</fullName>
    </alternativeName>
</protein>
<dbReference type="InterPro" id="IPR036890">
    <property type="entry name" value="HATPase_C_sf"/>
</dbReference>
<dbReference type="SMART" id="SM00387">
    <property type="entry name" value="HATPase_c"/>
    <property type="match status" value="1"/>
</dbReference>
<feature type="domain" description="Histidine kinase" evidence="15">
    <location>
        <begin position="126"/>
        <end position="332"/>
    </location>
</feature>
<evidence type="ECO:0000256" key="7">
    <source>
        <dbReference type="ARBA" id="ARBA00022741"/>
    </source>
</evidence>
<comment type="catalytic activity">
    <reaction evidence="1">
        <text>ATP + protein L-histidine = ADP + protein N-phospho-L-histidine.</text>
        <dbReference type="EC" id="2.7.13.3"/>
    </reaction>
</comment>
<evidence type="ECO:0000256" key="8">
    <source>
        <dbReference type="ARBA" id="ARBA00022777"/>
    </source>
</evidence>
<dbReference type="AlphaFoldDB" id="A0A2K0A9Q3"/>
<feature type="transmembrane region" description="Helical" evidence="14">
    <location>
        <begin position="43"/>
        <end position="63"/>
    </location>
</feature>
<evidence type="ECO:0000259" key="15">
    <source>
        <dbReference type="PROSITE" id="PS50109"/>
    </source>
</evidence>
<keyword evidence="9" id="KW-0067">ATP-binding</keyword>
<dbReference type="Gene3D" id="3.30.565.10">
    <property type="entry name" value="Histidine kinase-like ATPase, C-terminal domain"/>
    <property type="match status" value="1"/>
</dbReference>
<organism evidence="16 17">
    <name type="scientific">Staphylococcus haemolyticus</name>
    <dbReference type="NCBI Taxonomy" id="1283"/>
    <lineage>
        <taxon>Bacteria</taxon>
        <taxon>Bacillati</taxon>
        <taxon>Bacillota</taxon>
        <taxon>Bacilli</taxon>
        <taxon>Bacillales</taxon>
        <taxon>Staphylococcaceae</taxon>
        <taxon>Staphylococcus</taxon>
    </lineage>
</organism>
<dbReference type="PRINTS" id="PR00344">
    <property type="entry name" value="BCTRLSENSOR"/>
</dbReference>
<gene>
    <name evidence="16" type="ORF">AL503_013590</name>
</gene>
<dbReference type="EMBL" id="LORN02000015">
    <property type="protein sequence ID" value="PNN21754.1"/>
    <property type="molecule type" value="Genomic_DNA"/>
</dbReference>
<keyword evidence="5" id="KW-0808">Transferase</keyword>
<dbReference type="GO" id="GO:0005886">
    <property type="term" value="C:plasma membrane"/>
    <property type="evidence" value="ECO:0007669"/>
    <property type="project" value="UniProtKB-SubCell"/>
</dbReference>
<evidence type="ECO:0000256" key="4">
    <source>
        <dbReference type="ARBA" id="ARBA00022475"/>
    </source>
</evidence>
<dbReference type="PANTHER" id="PTHR45453:SF2">
    <property type="entry name" value="HISTIDINE KINASE"/>
    <property type="match status" value="1"/>
</dbReference>
<dbReference type="SUPFAM" id="SSF55874">
    <property type="entry name" value="ATPase domain of HSP90 chaperone/DNA topoisomerase II/histidine kinase"/>
    <property type="match status" value="1"/>
</dbReference>
<keyword evidence="7" id="KW-0547">Nucleotide-binding</keyword>
<proteinExistence type="predicted"/>
<dbReference type="InterPro" id="IPR004358">
    <property type="entry name" value="Sig_transdc_His_kin-like_C"/>
</dbReference>
<evidence type="ECO:0000256" key="13">
    <source>
        <dbReference type="ARBA" id="ARBA00042987"/>
    </source>
</evidence>
<evidence type="ECO:0000256" key="3">
    <source>
        <dbReference type="ARBA" id="ARBA00012438"/>
    </source>
</evidence>
<dbReference type="InterPro" id="IPR050351">
    <property type="entry name" value="BphY/WalK/GraS-like"/>
</dbReference>
<dbReference type="GO" id="GO:0016036">
    <property type="term" value="P:cellular response to phosphate starvation"/>
    <property type="evidence" value="ECO:0007669"/>
    <property type="project" value="TreeGrafter"/>
</dbReference>
<dbReference type="InterPro" id="IPR005467">
    <property type="entry name" value="His_kinase_dom"/>
</dbReference>
<keyword evidence="10 14" id="KW-1133">Transmembrane helix</keyword>
<keyword evidence="8 16" id="KW-0418">Kinase</keyword>
<dbReference type="Proteomes" id="UP000053523">
    <property type="component" value="Unassembled WGS sequence"/>
</dbReference>
<evidence type="ECO:0000256" key="11">
    <source>
        <dbReference type="ARBA" id="ARBA00023012"/>
    </source>
</evidence>
<keyword evidence="6 14" id="KW-0812">Transmembrane</keyword>
<dbReference type="GO" id="GO:0004721">
    <property type="term" value="F:phosphoprotein phosphatase activity"/>
    <property type="evidence" value="ECO:0007669"/>
    <property type="project" value="TreeGrafter"/>
</dbReference>
<dbReference type="PROSITE" id="PS50109">
    <property type="entry name" value="HIS_KIN"/>
    <property type="match status" value="1"/>
</dbReference>